<dbReference type="EMBL" id="BSPC01000011">
    <property type="protein sequence ID" value="GLS18437.1"/>
    <property type="molecule type" value="Genomic_DNA"/>
</dbReference>
<evidence type="ECO:0000313" key="3">
    <source>
        <dbReference type="Proteomes" id="UP001156882"/>
    </source>
</evidence>
<dbReference type="Pfam" id="PF12680">
    <property type="entry name" value="SnoaL_2"/>
    <property type="match status" value="1"/>
</dbReference>
<gene>
    <name evidence="2" type="ORF">GCM10007874_14540</name>
</gene>
<evidence type="ECO:0000259" key="1">
    <source>
        <dbReference type="Pfam" id="PF12680"/>
    </source>
</evidence>
<comment type="caution">
    <text evidence="2">The sequence shown here is derived from an EMBL/GenBank/DDBJ whole genome shotgun (WGS) entry which is preliminary data.</text>
</comment>
<feature type="domain" description="SnoaL-like" evidence="1">
    <location>
        <begin position="10"/>
        <end position="93"/>
    </location>
</feature>
<dbReference type="RefSeq" id="WP_284311262.1">
    <property type="nucleotide sequence ID" value="NZ_BSPC01000011.1"/>
</dbReference>
<dbReference type="Proteomes" id="UP001156882">
    <property type="component" value="Unassembled WGS sequence"/>
</dbReference>
<dbReference type="Gene3D" id="3.10.450.50">
    <property type="match status" value="1"/>
</dbReference>
<keyword evidence="3" id="KW-1185">Reference proteome</keyword>
<evidence type="ECO:0000313" key="2">
    <source>
        <dbReference type="EMBL" id="GLS18437.1"/>
    </source>
</evidence>
<name>A0ABQ6CDK9_9HYPH</name>
<protein>
    <recommendedName>
        <fullName evidence="1">SnoaL-like domain-containing protein</fullName>
    </recommendedName>
</protein>
<accession>A0ABQ6CDK9</accession>
<proteinExistence type="predicted"/>
<organism evidence="2 3">
    <name type="scientific">Labrys miyagiensis</name>
    <dbReference type="NCBI Taxonomy" id="346912"/>
    <lineage>
        <taxon>Bacteria</taxon>
        <taxon>Pseudomonadati</taxon>
        <taxon>Pseudomonadota</taxon>
        <taxon>Alphaproteobacteria</taxon>
        <taxon>Hyphomicrobiales</taxon>
        <taxon>Xanthobacteraceae</taxon>
        <taxon>Labrys</taxon>
    </lineage>
</organism>
<sequence length="108" mass="11611">MALDLPRAIELYFTIENSGDASVIPGCFAPDAVVHDEGRDIRGLRAIAEWKASSKAKYQHSIEPLRVSQKGGRTVVVGKVTGNFPGSPVDLDFSFGLTDGLISSLEIH</sequence>
<reference evidence="3" key="1">
    <citation type="journal article" date="2019" name="Int. J. Syst. Evol. Microbiol.">
        <title>The Global Catalogue of Microorganisms (GCM) 10K type strain sequencing project: providing services to taxonomists for standard genome sequencing and annotation.</title>
        <authorList>
            <consortium name="The Broad Institute Genomics Platform"/>
            <consortium name="The Broad Institute Genome Sequencing Center for Infectious Disease"/>
            <person name="Wu L."/>
            <person name="Ma J."/>
        </authorList>
    </citation>
    <scope>NUCLEOTIDE SEQUENCE [LARGE SCALE GENOMIC DNA]</scope>
    <source>
        <strain evidence="3">NBRC 101365</strain>
    </source>
</reference>
<dbReference type="SUPFAM" id="SSF54427">
    <property type="entry name" value="NTF2-like"/>
    <property type="match status" value="1"/>
</dbReference>
<dbReference type="InterPro" id="IPR032710">
    <property type="entry name" value="NTF2-like_dom_sf"/>
</dbReference>
<dbReference type="InterPro" id="IPR037401">
    <property type="entry name" value="SnoaL-like"/>
</dbReference>